<dbReference type="RefSeq" id="WP_200464191.1">
    <property type="nucleotide sequence ID" value="NZ_JAENRR010000010.1"/>
</dbReference>
<gene>
    <name evidence="6 7" type="primary">rsmG</name>
    <name evidence="7" type="ORF">JIV24_06390</name>
</gene>
<dbReference type="PANTHER" id="PTHR31760">
    <property type="entry name" value="S-ADENOSYL-L-METHIONINE-DEPENDENT METHYLTRANSFERASES SUPERFAMILY PROTEIN"/>
    <property type="match status" value="1"/>
</dbReference>
<dbReference type="CDD" id="cd02440">
    <property type="entry name" value="AdoMet_MTases"/>
    <property type="match status" value="1"/>
</dbReference>
<sequence>MDLIRKYFPKLNPETEEKLGMLGTLYADWNSKINVISRKDMDHFYERHVLHSLSIAAFIQFEKDTRILDVGCGGGFPSIPLAIMFPDCQFHSIDSIGKKIKVVKGVADALGLQNLTAEQVRVENHPNQYDFIISRAVTAFPAFVKLCQNKFLSSNKNAVTNGIIYLKGGDFDDELTDFRNRVSITPLTNYFEEEFFETKKIIHLSM</sequence>
<dbReference type="SUPFAM" id="SSF53335">
    <property type="entry name" value="S-adenosyl-L-methionine-dependent methyltransferases"/>
    <property type="match status" value="1"/>
</dbReference>
<feature type="binding site" evidence="6">
    <location>
        <begin position="122"/>
        <end position="123"/>
    </location>
    <ligand>
        <name>S-adenosyl-L-methionine</name>
        <dbReference type="ChEBI" id="CHEBI:59789"/>
    </ligand>
</feature>
<proteinExistence type="inferred from homology"/>
<dbReference type="Proteomes" id="UP000605676">
    <property type="component" value="Unassembled WGS sequence"/>
</dbReference>
<comment type="caution">
    <text evidence="6">Lacks conserved residue(s) required for the propagation of feature annotation.</text>
</comment>
<dbReference type="Gene3D" id="3.40.50.150">
    <property type="entry name" value="Vaccinia Virus protein VP39"/>
    <property type="match status" value="1"/>
</dbReference>
<dbReference type="EMBL" id="JAENRR010000010">
    <property type="protein sequence ID" value="MBK3516964.1"/>
    <property type="molecule type" value="Genomic_DNA"/>
</dbReference>
<dbReference type="PANTHER" id="PTHR31760:SF0">
    <property type="entry name" value="S-ADENOSYL-L-METHIONINE-DEPENDENT METHYLTRANSFERASES SUPERFAMILY PROTEIN"/>
    <property type="match status" value="1"/>
</dbReference>
<dbReference type="HAMAP" id="MF_00074">
    <property type="entry name" value="16SrRNA_methyltr_G"/>
    <property type="match status" value="1"/>
</dbReference>
<keyword evidence="8" id="KW-1185">Reference proteome</keyword>
<feature type="binding site" evidence="6">
    <location>
        <position position="135"/>
    </location>
    <ligand>
        <name>S-adenosyl-L-methionine</name>
        <dbReference type="ChEBI" id="CHEBI:59789"/>
    </ligand>
</feature>
<dbReference type="NCBIfam" id="TIGR00138">
    <property type="entry name" value="rsmG_gidB"/>
    <property type="match status" value="1"/>
</dbReference>
<protein>
    <recommendedName>
        <fullName evidence="6">Ribosomal RNA small subunit methyltransferase G</fullName>
        <ecNumber evidence="6">2.1.1.-</ecNumber>
    </recommendedName>
    <alternativeName>
        <fullName evidence="6">16S rRNA 7-methylguanosine methyltransferase</fullName>
        <shortName evidence="6">16S rRNA m7G methyltransferase</shortName>
    </alternativeName>
</protein>
<dbReference type="PIRSF" id="PIRSF003078">
    <property type="entry name" value="GidB"/>
    <property type="match status" value="1"/>
</dbReference>
<keyword evidence="4 6" id="KW-0808">Transferase</keyword>
<name>A0ABS1HIC7_9BACT</name>
<organism evidence="7 8">
    <name type="scientific">Carboxylicivirga marina</name>
    <dbReference type="NCBI Taxonomy" id="2800988"/>
    <lineage>
        <taxon>Bacteria</taxon>
        <taxon>Pseudomonadati</taxon>
        <taxon>Bacteroidota</taxon>
        <taxon>Bacteroidia</taxon>
        <taxon>Marinilabiliales</taxon>
        <taxon>Marinilabiliaceae</taxon>
        <taxon>Carboxylicivirga</taxon>
    </lineage>
</organism>
<comment type="subcellular location">
    <subcellularLocation>
        <location evidence="6">Cytoplasm</location>
    </subcellularLocation>
</comment>
<dbReference type="InterPro" id="IPR029063">
    <property type="entry name" value="SAM-dependent_MTases_sf"/>
</dbReference>
<dbReference type="Pfam" id="PF02527">
    <property type="entry name" value="GidB"/>
    <property type="match status" value="1"/>
</dbReference>
<keyword evidence="3 6" id="KW-0489">Methyltransferase</keyword>
<evidence type="ECO:0000256" key="2">
    <source>
        <dbReference type="ARBA" id="ARBA00022552"/>
    </source>
</evidence>
<keyword evidence="1 6" id="KW-0963">Cytoplasm</keyword>
<feature type="binding site" evidence="6">
    <location>
        <position position="71"/>
    </location>
    <ligand>
        <name>S-adenosyl-L-methionine</name>
        <dbReference type="ChEBI" id="CHEBI:59789"/>
    </ligand>
</feature>
<dbReference type="EC" id="2.1.1.-" evidence="6"/>
<comment type="caution">
    <text evidence="7">The sequence shown here is derived from an EMBL/GenBank/DDBJ whole genome shotgun (WGS) entry which is preliminary data.</text>
</comment>
<keyword evidence="2 6" id="KW-0698">rRNA processing</keyword>
<evidence type="ECO:0000256" key="6">
    <source>
        <dbReference type="HAMAP-Rule" id="MF_00074"/>
    </source>
</evidence>
<evidence type="ECO:0000256" key="1">
    <source>
        <dbReference type="ARBA" id="ARBA00022490"/>
    </source>
</evidence>
<evidence type="ECO:0000256" key="4">
    <source>
        <dbReference type="ARBA" id="ARBA00022679"/>
    </source>
</evidence>
<dbReference type="InterPro" id="IPR003682">
    <property type="entry name" value="rRNA_ssu_MeTfrase_G"/>
</dbReference>
<accession>A0ABS1HIC7</accession>
<feature type="binding site" evidence="6">
    <location>
        <position position="76"/>
    </location>
    <ligand>
        <name>S-adenosyl-L-methionine</name>
        <dbReference type="ChEBI" id="CHEBI:59789"/>
    </ligand>
</feature>
<reference evidence="7 8" key="1">
    <citation type="submission" date="2021-01" db="EMBL/GenBank/DDBJ databases">
        <title>Carboxyliciviraga sp.nov., isolated from coastal sediments.</title>
        <authorList>
            <person name="Lu D."/>
            <person name="Zhang T."/>
        </authorList>
    </citation>
    <scope>NUCLEOTIDE SEQUENCE [LARGE SCALE GENOMIC DNA]</scope>
    <source>
        <strain evidence="7 8">N1Y132</strain>
    </source>
</reference>
<evidence type="ECO:0000256" key="3">
    <source>
        <dbReference type="ARBA" id="ARBA00022603"/>
    </source>
</evidence>
<keyword evidence="5 6" id="KW-0949">S-adenosyl-L-methionine</keyword>
<evidence type="ECO:0000313" key="8">
    <source>
        <dbReference type="Proteomes" id="UP000605676"/>
    </source>
</evidence>
<evidence type="ECO:0000256" key="5">
    <source>
        <dbReference type="ARBA" id="ARBA00022691"/>
    </source>
</evidence>
<evidence type="ECO:0000313" key="7">
    <source>
        <dbReference type="EMBL" id="MBK3516964.1"/>
    </source>
</evidence>
<comment type="function">
    <text evidence="6">Specifically methylates the N7 position of a guanine in 16S rRNA.</text>
</comment>
<comment type="similarity">
    <text evidence="6">Belongs to the methyltransferase superfamily. RNA methyltransferase RsmG family.</text>
</comment>